<protein>
    <recommendedName>
        <fullName evidence="3">Heme-binding HmuY-like protein</fullName>
    </recommendedName>
</protein>
<dbReference type="PROSITE" id="PS51257">
    <property type="entry name" value="PROKAR_LIPOPROTEIN"/>
    <property type="match status" value="1"/>
</dbReference>
<dbReference type="Proteomes" id="UP000290545">
    <property type="component" value="Unassembled WGS sequence"/>
</dbReference>
<comment type="caution">
    <text evidence="1">The sequence shown here is derived from an EMBL/GenBank/DDBJ whole genome shotgun (WGS) entry which is preliminary data.</text>
</comment>
<sequence>MSCVLRPLLFTCVGILLLVACKKDDVAPSLEDGKSTVVKDLAGDTLASIGDPPAGSVKEKRSFQLFTFRLSDRKQQFVKDAADSAAYLKNADWDLAFTNEYNSLVAINNGTATGTPGYGGPGQGAMVVIEKYYDQVTEAPSDEVFNGSGITAAGWDAGNGNGWYFYSRQNHICVPIKGRTFVIRTAAGLYAKLELVNIYLGNPPQVTNLFWPAPYLTFRYYVAEDGSRNLSTR</sequence>
<dbReference type="AlphaFoldDB" id="A0A4Q1D5X3"/>
<dbReference type="CDD" id="cd12105">
    <property type="entry name" value="HmuY"/>
    <property type="match status" value="1"/>
</dbReference>
<gene>
    <name evidence="1" type="ORF">ESB13_12575</name>
</gene>
<evidence type="ECO:0000313" key="2">
    <source>
        <dbReference type="Proteomes" id="UP000290545"/>
    </source>
</evidence>
<accession>A0A4Q1D5X3</accession>
<keyword evidence="2" id="KW-1185">Reference proteome</keyword>
<dbReference type="InterPro" id="IPR025921">
    <property type="entry name" value="HmuY"/>
</dbReference>
<name>A0A4Q1D5X3_9BACT</name>
<reference evidence="1 2" key="1">
    <citation type="submission" date="2019-01" db="EMBL/GenBank/DDBJ databases">
        <title>Filimonas sp. strain TTM-71.</title>
        <authorList>
            <person name="Chen W.-M."/>
        </authorList>
    </citation>
    <scope>NUCLEOTIDE SEQUENCE [LARGE SCALE GENOMIC DNA]</scope>
    <source>
        <strain evidence="1 2">TTM-71</strain>
    </source>
</reference>
<organism evidence="1 2">
    <name type="scientific">Filimonas effusa</name>
    <dbReference type="NCBI Taxonomy" id="2508721"/>
    <lineage>
        <taxon>Bacteria</taxon>
        <taxon>Pseudomonadati</taxon>
        <taxon>Bacteroidota</taxon>
        <taxon>Chitinophagia</taxon>
        <taxon>Chitinophagales</taxon>
        <taxon>Chitinophagaceae</taxon>
        <taxon>Filimonas</taxon>
    </lineage>
</organism>
<proteinExistence type="predicted"/>
<dbReference type="EMBL" id="SDHZ01000002">
    <property type="protein sequence ID" value="RXK83940.1"/>
    <property type="molecule type" value="Genomic_DNA"/>
</dbReference>
<evidence type="ECO:0000313" key="1">
    <source>
        <dbReference type="EMBL" id="RXK83940.1"/>
    </source>
</evidence>
<evidence type="ECO:0008006" key="3">
    <source>
        <dbReference type="Google" id="ProtNLM"/>
    </source>
</evidence>
<dbReference type="OrthoDB" id="5510929at2"/>